<evidence type="ECO:0000256" key="7">
    <source>
        <dbReference type="ARBA" id="ARBA00048258"/>
    </source>
</evidence>
<evidence type="ECO:0000256" key="2">
    <source>
        <dbReference type="ARBA" id="ARBA00009256"/>
    </source>
</evidence>
<keyword evidence="5 8" id="KW-0547">Nucleotide-binding</keyword>
<dbReference type="HAMAP" id="MF_00158">
    <property type="entry name" value="PanC"/>
    <property type="match status" value="1"/>
</dbReference>
<dbReference type="CDD" id="cd00560">
    <property type="entry name" value="PanC"/>
    <property type="match status" value="1"/>
</dbReference>
<evidence type="ECO:0000256" key="5">
    <source>
        <dbReference type="ARBA" id="ARBA00022741"/>
    </source>
</evidence>
<dbReference type="NCBIfam" id="TIGR00125">
    <property type="entry name" value="cyt_tran_rel"/>
    <property type="match status" value="1"/>
</dbReference>
<proteinExistence type="inferred from homology"/>
<evidence type="ECO:0000256" key="8">
    <source>
        <dbReference type="HAMAP-Rule" id="MF_00158"/>
    </source>
</evidence>
<dbReference type="Proteomes" id="UP001521931">
    <property type="component" value="Unassembled WGS sequence"/>
</dbReference>
<accession>A0ABS9PYQ6</accession>
<dbReference type="Pfam" id="PF02569">
    <property type="entry name" value="Pantoate_ligase"/>
    <property type="match status" value="1"/>
</dbReference>
<comment type="caution">
    <text evidence="9">The sequence shown here is derived from an EMBL/GenBank/DDBJ whole genome shotgun (WGS) entry which is preliminary data.</text>
</comment>
<protein>
    <recommendedName>
        <fullName evidence="8">Pantothenate synthetase</fullName>
        <shortName evidence="8">PS</shortName>
        <ecNumber evidence="8">6.3.2.1</ecNumber>
    </recommendedName>
    <alternativeName>
        <fullName evidence="8">Pantoate--beta-alanine ligase</fullName>
    </alternativeName>
    <alternativeName>
        <fullName evidence="8">Pantoate-activating enzyme</fullName>
    </alternativeName>
</protein>
<dbReference type="EC" id="6.3.2.1" evidence="8"/>
<dbReference type="PANTHER" id="PTHR21299">
    <property type="entry name" value="CYTIDYLATE KINASE/PANTOATE-BETA-ALANINE LIGASE"/>
    <property type="match status" value="1"/>
</dbReference>
<dbReference type="NCBIfam" id="TIGR00018">
    <property type="entry name" value="panC"/>
    <property type="match status" value="1"/>
</dbReference>
<dbReference type="InterPro" id="IPR042176">
    <property type="entry name" value="Pantoate_ligase_C"/>
</dbReference>
<evidence type="ECO:0000256" key="3">
    <source>
        <dbReference type="ARBA" id="ARBA00022598"/>
    </source>
</evidence>
<feature type="binding site" evidence="8">
    <location>
        <position position="57"/>
    </location>
    <ligand>
        <name>beta-alanine</name>
        <dbReference type="ChEBI" id="CHEBI:57966"/>
    </ligand>
</feature>
<reference evidence="9 10" key="1">
    <citation type="submission" date="2022-02" db="EMBL/GenBank/DDBJ databases">
        <title>Uncovering new skin microbiome diversity through culturing and metagenomics.</title>
        <authorList>
            <person name="Conlan S."/>
            <person name="Deming C."/>
            <person name="Nisc Comparative Sequencing Program N."/>
            <person name="Segre J.A."/>
        </authorList>
    </citation>
    <scope>NUCLEOTIDE SEQUENCE [LARGE SCALE GENOMIC DNA]</scope>
    <source>
        <strain evidence="9 10">ACRQZ</strain>
    </source>
</reference>
<comment type="similarity">
    <text evidence="2 8">Belongs to the pantothenate synthetase family.</text>
</comment>
<dbReference type="Gene3D" id="3.30.1300.10">
    <property type="entry name" value="Pantoate-beta-alanine ligase, C-terminal domain"/>
    <property type="match status" value="1"/>
</dbReference>
<feature type="binding site" evidence="8">
    <location>
        <begin position="180"/>
        <end position="183"/>
    </location>
    <ligand>
        <name>ATP</name>
        <dbReference type="ChEBI" id="CHEBI:30616"/>
    </ligand>
</feature>
<keyword evidence="8" id="KW-0963">Cytoplasm</keyword>
<dbReference type="SUPFAM" id="SSF52374">
    <property type="entry name" value="Nucleotidylyl transferase"/>
    <property type="match status" value="1"/>
</dbReference>
<dbReference type="InterPro" id="IPR003721">
    <property type="entry name" value="Pantoate_ligase"/>
</dbReference>
<keyword evidence="3 8" id="KW-0436">Ligase</keyword>
<dbReference type="InterPro" id="IPR014729">
    <property type="entry name" value="Rossmann-like_a/b/a_fold"/>
</dbReference>
<comment type="subunit">
    <text evidence="8">Homodimer.</text>
</comment>
<feature type="binding site" evidence="8">
    <location>
        <position position="149"/>
    </location>
    <ligand>
        <name>(R)-pantoate</name>
        <dbReference type="ChEBI" id="CHEBI:15980"/>
    </ligand>
</feature>
<name>A0ABS9PYQ6_9MICO</name>
<comment type="function">
    <text evidence="8">Catalyzes the condensation of pantoate with beta-alanine in an ATP-dependent reaction via a pantoyl-adenylate intermediate.</text>
</comment>
<keyword evidence="6 8" id="KW-0067">ATP-binding</keyword>
<sequence length="295" mass="31495">MRVVTTRDELSCARAELGTVGLVPTMGYLHDGHLSLVRAARSANDAVVVSIFVNPTQFGPGEDLASYPRDLDRDLAMLEAEGADLVWTPRVEDVYPPGWSTHVSVGGVTEVLEGARRPGHFDGVATVCKILFGAVRPTRAYVGQKDAQQTVVIRRLVEDLALGLEVCVEPIRREPDGLAMSSRNTYLSPGERAAAPVLHRALVAVEETYAAGRRQASELLGAAHVVLAIEPAVPVEYVSVADPDTLTELDLVDPARGALVSLAARLGRTRLIDNLVLAPVAPAPRPAGLDVSSHR</sequence>
<comment type="pathway">
    <text evidence="1 8">Cofactor biosynthesis; (R)-pantothenate biosynthesis; (R)-pantothenate from (R)-pantoate and beta-alanine: step 1/1.</text>
</comment>
<evidence type="ECO:0000256" key="1">
    <source>
        <dbReference type="ARBA" id="ARBA00004990"/>
    </source>
</evidence>
<feature type="binding site" evidence="8">
    <location>
        <position position="57"/>
    </location>
    <ligand>
        <name>(R)-pantoate</name>
        <dbReference type="ChEBI" id="CHEBI:15980"/>
    </ligand>
</feature>
<feature type="active site" description="Proton donor" evidence="8">
    <location>
        <position position="33"/>
    </location>
</feature>
<comment type="catalytic activity">
    <reaction evidence="7 8">
        <text>(R)-pantoate + beta-alanine + ATP = (R)-pantothenate + AMP + diphosphate + H(+)</text>
        <dbReference type="Rhea" id="RHEA:10912"/>
        <dbReference type="ChEBI" id="CHEBI:15378"/>
        <dbReference type="ChEBI" id="CHEBI:15980"/>
        <dbReference type="ChEBI" id="CHEBI:29032"/>
        <dbReference type="ChEBI" id="CHEBI:30616"/>
        <dbReference type="ChEBI" id="CHEBI:33019"/>
        <dbReference type="ChEBI" id="CHEBI:57966"/>
        <dbReference type="ChEBI" id="CHEBI:456215"/>
        <dbReference type="EC" id="6.3.2.1"/>
    </reaction>
</comment>
<keyword evidence="10" id="KW-1185">Reference proteome</keyword>
<feature type="binding site" evidence="8">
    <location>
        <begin position="143"/>
        <end position="146"/>
    </location>
    <ligand>
        <name>ATP</name>
        <dbReference type="ChEBI" id="CHEBI:30616"/>
    </ligand>
</feature>
<dbReference type="InterPro" id="IPR004821">
    <property type="entry name" value="Cyt_trans-like"/>
</dbReference>
<dbReference type="GO" id="GO:0016874">
    <property type="term" value="F:ligase activity"/>
    <property type="evidence" value="ECO:0007669"/>
    <property type="project" value="UniProtKB-KW"/>
</dbReference>
<dbReference type="EMBL" id="JAKRCV010000004">
    <property type="protein sequence ID" value="MCG7320755.1"/>
    <property type="molecule type" value="Genomic_DNA"/>
</dbReference>
<gene>
    <name evidence="8 9" type="primary">panC</name>
    <name evidence="9" type="ORF">MHL29_02445</name>
</gene>
<comment type="subcellular location">
    <subcellularLocation>
        <location evidence="8">Cytoplasm</location>
    </subcellularLocation>
</comment>
<organism evidence="9 10">
    <name type="scientific">Arsenicicoccus bolidensis</name>
    <dbReference type="NCBI Taxonomy" id="229480"/>
    <lineage>
        <taxon>Bacteria</taxon>
        <taxon>Bacillati</taxon>
        <taxon>Actinomycetota</taxon>
        <taxon>Actinomycetes</taxon>
        <taxon>Micrococcales</taxon>
        <taxon>Intrasporangiaceae</taxon>
        <taxon>Arsenicicoccus</taxon>
    </lineage>
</organism>
<comment type="miscellaneous">
    <text evidence="8">The reaction proceeds by a bi uni uni bi ping pong mechanism.</text>
</comment>
<dbReference type="Gene3D" id="3.40.50.620">
    <property type="entry name" value="HUPs"/>
    <property type="match status" value="1"/>
</dbReference>
<keyword evidence="4 8" id="KW-0566">Pantothenate biosynthesis</keyword>
<evidence type="ECO:0000313" key="10">
    <source>
        <dbReference type="Proteomes" id="UP001521931"/>
    </source>
</evidence>
<evidence type="ECO:0000313" key="9">
    <source>
        <dbReference type="EMBL" id="MCG7320755.1"/>
    </source>
</evidence>
<evidence type="ECO:0000256" key="4">
    <source>
        <dbReference type="ARBA" id="ARBA00022655"/>
    </source>
</evidence>
<evidence type="ECO:0000256" key="6">
    <source>
        <dbReference type="ARBA" id="ARBA00022840"/>
    </source>
</evidence>
<feature type="binding site" evidence="8">
    <location>
        <begin position="26"/>
        <end position="33"/>
    </location>
    <ligand>
        <name>ATP</name>
        <dbReference type="ChEBI" id="CHEBI:30616"/>
    </ligand>
</feature>
<dbReference type="PANTHER" id="PTHR21299:SF1">
    <property type="entry name" value="PANTOATE--BETA-ALANINE LIGASE"/>
    <property type="match status" value="1"/>
</dbReference>
<comment type="caution">
    <text evidence="8">Lacks conserved residue(s) required for the propagation of feature annotation.</text>
</comment>
<dbReference type="RefSeq" id="WP_239261948.1">
    <property type="nucleotide sequence ID" value="NZ_JAKRCV010000004.1"/>
</dbReference>